<keyword evidence="3" id="KW-1185">Reference proteome</keyword>
<keyword evidence="1" id="KW-0812">Transmembrane</keyword>
<accession>A0A1X1ZR51</accession>
<comment type="caution">
    <text evidence="2">The sequence shown here is derived from an EMBL/GenBank/DDBJ whole genome shotgun (WGS) entry which is preliminary data.</text>
</comment>
<evidence type="ECO:0000313" key="3">
    <source>
        <dbReference type="Proteomes" id="UP000193529"/>
    </source>
</evidence>
<name>A0A1X1ZR51_9MYCO</name>
<proteinExistence type="predicted"/>
<protein>
    <recommendedName>
        <fullName evidence="4">Transmembrane protein</fullName>
    </recommendedName>
</protein>
<keyword evidence="1" id="KW-0472">Membrane</keyword>
<dbReference type="AlphaFoldDB" id="A0A1X1ZR51"/>
<gene>
    <name evidence="2" type="ORF">AWC19_06295</name>
</gene>
<keyword evidence="1" id="KW-1133">Transmembrane helix</keyword>
<reference evidence="2 3" key="1">
    <citation type="submission" date="2016-01" db="EMBL/GenBank/DDBJ databases">
        <title>The new phylogeny of the genus Mycobacterium.</title>
        <authorList>
            <person name="Tarcisio F."/>
            <person name="Conor M."/>
            <person name="Antonella G."/>
            <person name="Elisabetta G."/>
            <person name="Giulia F.S."/>
            <person name="Sara T."/>
            <person name="Anna F."/>
            <person name="Clotilde B."/>
            <person name="Roberto B."/>
            <person name="Veronica D.S."/>
            <person name="Fabio R."/>
            <person name="Monica P."/>
            <person name="Olivier J."/>
            <person name="Enrico T."/>
            <person name="Nicola S."/>
        </authorList>
    </citation>
    <scope>NUCLEOTIDE SEQUENCE [LARGE SCALE GENOMIC DNA]</scope>
    <source>
        <strain evidence="2 3">DSM 44572</strain>
    </source>
</reference>
<dbReference type="PANTHER" id="PTHR42305">
    <property type="entry name" value="MEMBRANE PROTEIN RV1733C-RELATED"/>
    <property type="match status" value="1"/>
</dbReference>
<dbReference type="STRING" id="153971.AWC19_06295"/>
<sequence>MMDTFTLDPRCWRIGHIFGRNPLIRRADRIEALVRLAALVVSLLAIPAAGVVAAAVYSASESRYAQEAHERHTVPATVIDKQIEGSSMTVGDVRWPVAAGLHTGPAELTAAVNVGDRVQIWVDGDGNQVEPPTPTWHAVCDASGAALAMLLCVGVGITSVLSGVLLRLDRARDADWEHQLRCLEEDGGRTNQH</sequence>
<dbReference type="InterPro" id="IPR039708">
    <property type="entry name" value="MT1774/Rv1733c-like"/>
</dbReference>
<feature type="transmembrane region" description="Helical" evidence="1">
    <location>
        <begin position="145"/>
        <end position="166"/>
    </location>
</feature>
<evidence type="ECO:0008006" key="4">
    <source>
        <dbReference type="Google" id="ProtNLM"/>
    </source>
</evidence>
<organism evidence="2 3">
    <name type="scientific">Mycobacterium palustre</name>
    <dbReference type="NCBI Taxonomy" id="153971"/>
    <lineage>
        <taxon>Bacteria</taxon>
        <taxon>Bacillati</taxon>
        <taxon>Actinomycetota</taxon>
        <taxon>Actinomycetes</taxon>
        <taxon>Mycobacteriales</taxon>
        <taxon>Mycobacteriaceae</taxon>
        <taxon>Mycobacterium</taxon>
        <taxon>Mycobacterium simiae complex</taxon>
    </lineage>
</organism>
<dbReference type="EMBL" id="LQPJ01000094">
    <property type="protein sequence ID" value="ORW25782.1"/>
    <property type="molecule type" value="Genomic_DNA"/>
</dbReference>
<evidence type="ECO:0000256" key="1">
    <source>
        <dbReference type="SAM" id="Phobius"/>
    </source>
</evidence>
<evidence type="ECO:0000313" key="2">
    <source>
        <dbReference type="EMBL" id="ORW25782.1"/>
    </source>
</evidence>
<dbReference type="Proteomes" id="UP000193529">
    <property type="component" value="Unassembled WGS sequence"/>
</dbReference>
<dbReference type="PANTHER" id="PTHR42305:SF1">
    <property type="entry name" value="MEMBRANE PROTEIN RV1733C-RELATED"/>
    <property type="match status" value="1"/>
</dbReference>
<feature type="transmembrane region" description="Helical" evidence="1">
    <location>
        <begin position="33"/>
        <end position="57"/>
    </location>
</feature>